<evidence type="ECO:0000259" key="7">
    <source>
        <dbReference type="PROSITE" id="PS50042"/>
    </source>
</evidence>
<keyword evidence="1" id="KW-0723">Serine/threonine-protein kinase</keyword>
<feature type="compositionally biased region" description="Polar residues" evidence="6">
    <location>
        <begin position="440"/>
        <end position="454"/>
    </location>
</feature>
<dbReference type="Gene3D" id="2.60.120.10">
    <property type="entry name" value="Jelly Rolls"/>
    <property type="match status" value="2"/>
</dbReference>
<evidence type="ECO:0000256" key="4">
    <source>
        <dbReference type="ARBA" id="ARBA00022777"/>
    </source>
</evidence>
<feature type="compositionally biased region" description="Basic and acidic residues" evidence="6">
    <location>
        <begin position="425"/>
        <end position="439"/>
    </location>
</feature>
<dbReference type="AlphaFoldDB" id="A0A1B6KKX7"/>
<keyword evidence="3" id="KW-0547">Nucleotide-binding</keyword>
<feature type="region of interest" description="Disordered" evidence="6">
    <location>
        <begin position="170"/>
        <end position="282"/>
    </location>
</feature>
<feature type="region of interest" description="Disordered" evidence="6">
    <location>
        <begin position="525"/>
        <end position="554"/>
    </location>
</feature>
<dbReference type="InterPro" id="IPR000595">
    <property type="entry name" value="cNMP-bd_dom"/>
</dbReference>
<dbReference type="EMBL" id="GEBQ01027870">
    <property type="protein sequence ID" value="JAT12107.1"/>
    <property type="molecule type" value="Transcribed_RNA"/>
</dbReference>
<gene>
    <name evidence="8" type="ORF">g.21285</name>
</gene>
<reference evidence="8" key="1">
    <citation type="submission" date="2015-11" db="EMBL/GenBank/DDBJ databases">
        <title>De novo transcriptome assembly of four potential Pierce s Disease insect vectors from Arizona vineyards.</title>
        <authorList>
            <person name="Tassone E.E."/>
        </authorList>
    </citation>
    <scope>NUCLEOTIDE SEQUENCE</scope>
</reference>
<dbReference type="SMART" id="SM00100">
    <property type="entry name" value="cNMP"/>
    <property type="match status" value="2"/>
</dbReference>
<dbReference type="GO" id="GO:0005737">
    <property type="term" value="C:cytoplasm"/>
    <property type="evidence" value="ECO:0007669"/>
    <property type="project" value="UniProtKB-ARBA"/>
</dbReference>
<dbReference type="InterPro" id="IPR018490">
    <property type="entry name" value="cNMP-bd_dom_sf"/>
</dbReference>
<dbReference type="SUPFAM" id="SSF51206">
    <property type="entry name" value="cAMP-binding domain-like"/>
    <property type="match status" value="2"/>
</dbReference>
<evidence type="ECO:0000256" key="3">
    <source>
        <dbReference type="ARBA" id="ARBA00022741"/>
    </source>
</evidence>
<feature type="region of interest" description="Disordered" evidence="6">
    <location>
        <begin position="59"/>
        <end position="103"/>
    </location>
</feature>
<dbReference type="InterPro" id="IPR018488">
    <property type="entry name" value="cNMP-bd_CS"/>
</dbReference>
<proteinExistence type="predicted"/>
<keyword evidence="4" id="KW-0418">Kinase</keyword>
<dbReference type="CDD" id="cd00038">
    <property type="entry name" value="CAP_ED"/>
    <property type="match status" value="2"/>
</dbReference>
<evidence type="ECO:0000256" key="1">
    <source>
        <dbReference type="ARBA" id="ARBA00022527"/>
    </source>
</evidence>
<feature type="domain" description="Cyclic nucleotide-binding" evidence="7">
    <location>
        <begin position="631"/>
        <end position="717"/>
    </location>
</feature>
<dbReference type="PANTHER" id="PTHR24353:SF111">
    <property type="match status" value="1"/>
</dbReference>
<sequence>MKVRYPGRATAIGPAAMEFQYEANWQEVTQKWALQDREKKAAQTVKDISRIGVKLPGLTGRVNHDNWTADESEAKKNVNEVTPKKQHGSANSSAHSSLERQFSNPSHILKLPLNGFELKRSGADGNTPYSELEKRYQIITPKDVGSVPENLSHLVFKQTEAVAKPETGVLVNGGATDKSESSSQAKQPTASYKDSDRSRHHDEQESLRAEVSQLGGSHARTPPRHENGHNPLGPAVQPPKPLPRTESARTKPLHQRNPNDVISPPPPKIRSGNTSVKFRNEPPTVIPKRMDAFLDNGIPVTNTTYDYAEFASEFDETPKPKETLELQPIPAALRSVRVQPREDEIVSSWAARKRRELQLEKQRRKAPVVNHHPYEDIDSWQVEEEEGALYNGHLSKKGKGSHKSQNDDFSSTSGSGRQKSNSSDLLKESFRIGPKERTSSLDSESFNGTKSSPVPLSKFSDYHSGSLDDMDLRMYPRRLSPDESVIEPDSLNPVESQESEFIIPRPKLIVPVHTYGIRKRRTGNMLHSSRRGSETETVISGAGVSDKKHHSSCPEGRVEVSRESKYLSTLAPGKVFGELAILYNCKRTATIKAASDCKLWAIERQCFQTIMMRTGLIRQAEYTDFLKSVPIFKNLPEETLIKISDVLEETFYNEGDYIIRQGARGDTFFIISKGKVKVTIKQPNTEDEKFIRQLRKGDFFGEKALQGDDLRTANIVADDPEGVTCLV</sequence>
<evidence type="ECO:0000256" key="5">
    <source>
        <dbReference type="ARBA" id="ARBA00022840"/>
    </source>
</evidence>
<dbReference type="PANTHER" id="PTHR24353">
    <property type="entry name" value="CYCLIC NUCLEOTIDE-DEPENDENT PROTEIN KINASE"/>
    <property type="match status" value="1"/>
</dbReference>
<name>A0A1B6KKX7_9HEMI</name>
<feature type="compositionally biased region" description="Polar residues" evidence="6">
    <location>
        <begin position="88"/>
        <end position="103"/>
    </location>
</feature>
<feature type="compositionally biased region" description="Polar residues" evidence="6">
    <location>
        <begin position="181"/>
        <end position="192"/>
    </location>
</feature>
<dbReference type="GO" id="GO:0004692">
    <property type="term" value="F:cGMP-dependent protein kinase activity"/>
    <property type="evidence" value="ECO:0007669"/>
    <property type="project" value="InterPro"/>
</dbReference>
<keyword evidence="2" id="KW-0808">Transferase</keyword>
<dbReference type="PRINTS" id="PR00104">
    <property type="entry name" value="CGMPKINASE"/>
</dbReference>
<evidence type="ECO:0000256" key="2">
    <source>
        <dbReference type="ARBA" id="ARBA00022679"/>
    </source>
</evidence>
<accession>A0A1B6KKX7</accession>
<feature type="compositionally biased region" description="Basic and acidic residues" evidence="6">
    <location>
        <begin position="193"/>
        <end position="208"/>
    </location>
</feature>
<feature type="domain" description="Cyclic nucleotide-binding" evidence="7">
    <location>
        <begin position="555"/>
        <end position="628"/>
    </location>
</feature>
<feature type="non-terminal residue" evidence="8">
    <location>
        <position position="727"/>
    </location>
</feature>
<dbReference type="GO" id="GO:0005524">
    <property type="term" value="F:ATP binding"/>
    <property type="evidence" value="ECO:0007669"/>
    <property type="project" value="UniProtKB-KW"/>
</dbReference>
<dbReference type="InterPro" id="IPR014710">
    <property type="entry name" value="RmlC-like_jellyroll"/>
</dbReference>
<evidence type="ECO:0000256" key="6">
    <source>
        <dbReference type="SAM" id="MobiDB-lite"/>
    </source>
</evidence>
<feature type="compositionally biased region" description="Polar residues" evidence="6">
    <location>
        <begin position="407"/>
        <end position="424"/>
    </location>
</feature>
<dbReference type="InterPro" id="IPR002374">
    <property type="entry name" value="cGMP_dep_kinase"/>
</dbReference>
<dbReference type="PROSITE" id="PS00889">
    <property type="entry name" value="CNMP_BINDING_2"/>
    <property type="match status" value="2"/>
</dbReference>
<dbReference type="FunFam" id="2.60.120.10:FF:000064">
    <property type="entry name" value="cGMP-dependent protein kinase, isozyme"/>
    <property type="match status" value="1"/>
</dbReference>
<protein>
    <recommendedName>
        <fullName evidence="7">Cyclic nucleotide-binding domain-containing protein</fullName>
    </recommendedName>
</protein>
<feature type="region of interest" description="Disordered" evidence="6">
    <location>
        <begin position="392"/>
        <end position="463"/>
    </location>
</feature>
<evidence type="ECO:0000313" key="8">
    <source>
        <dbReference type="EMBL" id="JAT12107.1"/>
    </source>
</evidence>
<keyword evidence="5" id="KW-0067">ATP-binding</keyword>
<dbReference type="PROSITE" id="PS50042">
    <property type="entry name" value="CNMP_BINDING_3"/>
    <property type="match status" value="2"/>
</dbReference>
<dbReference type="PROSITE" id="PS00888">
    <property type="entry name" value="CNMP_BINDING_1"/>
    <property type="match status" value="1"/>
</dbReference>
<organism evidence="8">
    <name type="scientific">Graphocephala atropunctata</name>
    <dbReference type="NCBI Taxonomy" id="36148"/>
    <lineage>
        <taxon>Eukaryota</taxon>
        <taxon>Metazoa</taxon>
        <taxon>Ecdysozoa</taxon>
        <taxon>Arthropoda</taxon>
        <taxon>Hexapoda</taxon>
        <taxon>Insecta</taxon>
        <taxon>Pterygota</taxon>
        <taxon>Neoptera</taxon>
        <taxon>Paraneoptera</taxon>
        <taxon>Hemiptera</taxon>
        <taxon>Auchenorrhyncha</taxon>
        <taxon>Membracoidea</taxon>
        <taxon>Cicadellidae</taxon>
        <taxon>Cicadellinae</taxon>
        <taxon>Cicadellini</taxon>
        <taxon>Graphocephala</taxon>
    </lineage>
</organism>
<dbReference type="Pfam" id="PF00027">
    <property type="entry name" value="cNMP_binding"/>
    <property type="match status" value="2"/>
</dbReference>